<proteinExistence type="predicted"/>
<gene>
    <name evidence="1" type="ORF">WN51_14427</name>
</gene>
<dbReference type="AlphaFoldDB" id="A0A0N0BFI5"/>
<dbReference type="EMBL" id="KQ435798">
    <property type="protein sequence ID" value="KOX73381.1"/>
    <property type="molecule type" value="Genomic_DNA"/>
</dbReference>
<protein>
    <submittedName>
        <fullName evidence="1">Uncharacterized protein</fullName>
    </submittedName>
</protein>
<evidence type="ECO:0000313" key="2">
    <source>
        <dbReference type="Proteomes" id="UP000053105"/>
    </source>
</evidence>
<name>A0A0N0BFI5_9HYME</name>
<keyword evidence="2" id="KW-1185">Reference proteome</keyword>
<evidence type="ECO:0000313" key="1">
    <source>
        <dbReference type="EMBL" id="KOX73381.1"/>
    </source>
</evidence>
<organism evidence="1 2">
    <name type="scientific">Melipona quadrifasciata</name>
    <dbReference type="NCBI Taxonomy" id="166423"/>
    <lineage>
        <taxon>Eukaryota</taxon>
        <taxon>Metazoa</taxon>
        <taxon>Ecdysozoa</taxon>
        <taxon>Arthropoda</taxon>
        <taxon>Hexapoda</taxon>
        <taxon>Insecta</taxon>
        <taxon>Pterygota</taxon>
        <taxon>Neoptera</taxon>
        <taxon>Endopterygota</taxon>
        <taxon>Hymenoptera</taxon>
        <taxon>Apocrita</taxon>
        <taxon>Aculeata</taxon>
        <taxon>Apoidea</taxon>
        <taxon>Anthophila</taxon>
        <taxon>Apidae</taxon>
        <taxon>Melipona</taxon>
    </lineage>
</organism>
<accession>A0A0N0BFI5</accession>
<sequence>MHNWTPSELNLRIAHTLFAHKIKPTRFLERDSTAEEDHKLASYVTDKINTGLISNNKGIYSFAFFKELFNNEETLRSERKEFRSKIKEDKENIPSTTEHQPVKIPVEALKLNALSFRTWMVDIIKEGIRGMTDGGVKEQRKSAGPISLDGAKTRLWIFMTIPVSANTIKEKKLEPGQRFVTSQHLGFSFSILTQSYGNFEI</sequence>
<dbReference type="Proteomes" id="UP000053105">
    <property type="component" value="Unassembled WGS sequence"/>
</dbReference>
<reference evidence="1 2" key="1">
    <citation type="submission" date="2015-07" db="EMBL/GenBank/DDBJ databases">
        <title>The genome of Melipona quadrifasciata.</title>
        <authorList>
            <person name="Pan H."/>
            <person name="Kapheim K."/>
        </authorList>
    </citation>
    <scope>NUCLEOTIDE SEQUENCE [LARGE SCALE GENOMIC DNA]</scope>
    <source>
        <strain evidence="1">0111107301</strain>
        <tissue evidence="1">Whole body</tissue>
    </source>
</reference>